<proteinExistence type="predicted"/>
<organism evidence="1 2">
    <name type="scientific">Avena sativa</name>
    <name type="common">Oat</name>
    <dbReference type="NCBI Taxonomy" id="4498"/>
    <lineage>
        <taxon>Eukaryota</taxon>
        <taxon>Viridiplantae</taxon>
        <taxon>Streptophyta</taxon>
        <taxon>Embryophyta</taxon>
        <taxon>Tracheophyta</taxon>
        <taxon>Spermatophyta</taxon>
        <taxon>Magnoliopsida</taxon>
        <taxon>Liliopsida</taxon>
        <taxon>Poales</taxon>
        <taxon>Poaceae</taxon>
        <taxon>BOP clade</taxon>
        <taxon>Pooideae</taxon>
        <taxon>Poodae</taxon>
        <taxon>Poeae</taxon>
        <taxon>Poeae Chloroplast Group 1 (Aveneae type)</taxon>
        <taxon>Aveninae</taxon>
        <taxon>Avena</taxon>
    </lineage>
</organism>
<sequence>MDLICLQETKLRDVSSRKASSFLPRGFTSFVFKNSDGASGGLLTAWRPSSFSHIRDDQRVFTLTSFFEFAVDGTQFAVTNVYAPCLSELRADFLVELRSVASDVAVPWLVLGDFNVSRCEWDKNNGNFDASSAGAFNEVLDDFLLQELPLLDRRFTWTNGRAVPTLVRLDRAFIDPSWQQVLFNSCLRSLVRTTSDHVPLVVEASSRAPISSVFRFERGWAHSEEYRASICAVWADSRNHLPSAGRRLSRSLKWARASSKKWARAKKRPPVVVSNCRAVIDLLDRMEELRALAPHEMLLRDAVKRQLSRMYKQLDVYWKQRFAFKLCKLGDDNTAFFHAGASARLRRNQIKVLHADGVPVACHVGKERILSDFYANLLGESSPPFGVVSLACCLTACLGSPRLRIPSHSRSFGRHSSR</sequence>
<name>A0ACD5ZPY0_AVESA</name>
<evidence type="ECO:0000313" key="2">
    <source>
        <dbReference type="Proteomes" id="UP001732700"/>
    </source>
</evidence>
<dbReference type="Proteomes" id="UP001732700">
    <property type="component" value="Chromosome 7A"/>
</dbReference>
<protein>
    <submittedName>
        <fullName evidence="1">Uncharacterized protein</fullName>
    </submittedName>
</protein>
<accession>A0ACD5ZPY0</accession>
<reference evidence="1" key="1">
    <citation type="submission" date="2021-05" db="EMBL/GenBank/DDBJ databases">
        <authorList>
            <person name="Scholz U."/>
            <person name="Mascher M."/>
            <person name="Fiebig A."/>
        </authorList>
    </citation>
    <scope>NUCLEOTIDE SEQUENCE [LARGE SCALE GENOMIC DNA]</scope>
</reference>
<keyword evidence="2" id="KW-1185">Reference proteome</keyword>
<dbReference type="EnsemblPlants" id="AVESA.00010b.r2.7AG1228050.1">
    <property type="protein sequence ID" value="AVESA.00010b.r2.7AG1228050.1.CDS.1"/>
    <property type="gene ID" value="AVESA.00010b.r2.7AG1228050"/>
</dbReference>
<reference evidence="1" key="2">
    <citation type="submission" date="2025-09" db="UniProtKB">
        <authorList>
            <consortium name="EnsemblPlants"/>
        </authorList>
    </citation>
    <scope>IDENTIFICATION</scope>
</reference>
<evidence type="ECO:0000313" key="1">
    <source>
        <dbReference type="EnsemblPlants" id="AVESA.00010b.r2.7AG1228050.1.CDS.1"/>
    </source>
</evidence>